<evidence type="ECO:0000256" key="1">
    <source>
        <dbReference type="SAM" id="MobiDB-lite"/>
    </source>
</evidence>
<protein>
    <submittedName>
        <fullName evidence="2">Uncharacterized protein</fullName>
    </submittedName>
</protein>
<name>A0A5N6L6B3_9ROSI</name>
<dbReference type="Proteomes" id="UP000327013">
    <property type="component" value="Unassembled WGS sequence"/>
</dbReference>
<evidence type="ECO:0000313" key="3">
    <source>
        <dbReference type="Proteomes" id="UP000327013"/>
    </source>
</evidence>
<dbReference type="EMBL" id="VIBQ01000511">
    <property type="protein sequence ID" value="KAC1331017.1"/>
    <property type="molecule type" value="Genomic_DNA"/>
</dbReference>
<reference evidence="2 3" key="1">
    <citation type="submission" date="2019-06" db="EMBL/GenBank/DDBJ databases">
        <title>A chromosomal-level reference genome of Carpinus fangiana (Coryloideae, Betulaceae).</title>
        <authorList>
            <person name="Yang X."/>
            <person name="Wang Z."/>
            <person name="Zhang L."/>
            <person name="Hao G."/>
            <person name="Liu J."/>
            <person name="Yang Y."/>
        </authorList>
    </citation>
    <scope>NUCLEOTIDE SEQUENCE [LARGE SCALE GENOMIC DNA]</scope>
    <source>
        <strain evidence="2">Cfa_2016G</strain>
        <tissue evidence="2">Leaf</tissue>
    </source>
</reference>
<accession>A0A5N6L6B3</accession>
<feature type="region of interest" description="Disordered" evidence="1">
    <location>
        <begin position="91"/>
        <end position="122"/>
    </location>
</feature>
<keyword evidence="3" id="KW-1185">Reference proteome</keyword>
<proteinExistence type="predicted"/>
<feature type="compositionally biased region" description="Basic and acidic residues" evidence="1">
    <location>
        <begin position="107"/>
        <end position="122"/>
    </location>
</feature>
<comment type="caution">
    <text evidence="2">The sequence shown here is derived from an EMBL/GenBank/DDBJ whole genome shotgun (WGS) entry which is preliminary data.</text>
</comment>
<dbReference type="AlphaFoldDB" id="A0A5N6L6B3"/>
<sequence>MGRKNGKYEVKKEVVRKAFWDGIIDFDVHERLMVMLQAEEECRTGDGWVAVAESGFGCRLVQEAKVSPGTTVHAGTEAVNDGEVLAAAGETTPVTTESSHGPMLSDSTDRIEDGDGRESVESRDAKERHLFAWCPCCRKMRVAIFPNEPLGLSRLHTIMVVYCGRCTRETGGAEEKTTVNKKKKNQRRGSEGSVGEEWGPQWKGLNISPEVWRGSEAGDVAKTIVGKEVDFLTDGKGGTAYLEAAEFWRGMGKGVRIGSVDVEGF</sequence>
<gene>
    <name evidence="2" type="ORF">FH972_027143</name>
</gene>
<evidence type="ECO:0000313" key="2">
    <source>
        <dbReference type="EMBL" id="KAC1331017.1"/>
    </source>
</evidence>
<organism evidence="2 3">
    <name type="scientific">Carpinus fangiana</name>
    <dbReference type="NCBI Taxonomy" id="176857"/>
    <lineage>
        <taxon>Eukaryota</taxon>
        <taxon>Viridiplantae</taxon>
        <taxon>Streptophyta</taxon>
        <taxon>Embryophyta</taxon>
        <taxon>Tracheophyta</taxon>
        <taxon>Spermatophyta</taxon>
        <taxon>Magnoliopsida</taxon>
        <taxon>eudicotyledons</taxon>
        <taxon>Gunneridae</taxon>
        <taxon>Pentapetalae</taxon>
        <taxon>rosids</taxon>
        <taxon>fabids</taxon>
        <taxon>Fagales</taxon>
        <taxon>Betulaceae</taxon>
        <taxon>Carpinus</taxon>
    </lineage>
</organism>
<feature type="region of interest" description="Disordered" evidence="1">
    <location>
        <begin position="172"/>
        <end position="202"/>
    </location>
</feature>